<evidence type="ECO:0000313" key="1">
    <source>
        <dbReference type="EMBL" id="GMH87850.1"/>
    </source>
</evidence>
<reference evidence="2" key="1">
    <citation type="journal article" date="2023" name="Commun. Biol.">
        <title>Genome analysis of Parmales, the sister group of diatoms, reveals the evolutionary specialization of diatoms from phago-mixotrophs to photoautotrophs.</title>
        <authorList>
            <person name="Ban H."/>
            <person name="Sato S."/>
            <person name="Yoshikawa S."/>
            <person name="Yamada K."/>
            <person name="Nakamura Y."/>
            <person name="Ichinomiya M."/>
            <person name="Sato N."/>
            <person name="Blanc-Mathieu R."/>
            <person name="Endo H."/>
            <person name="Kuwata A."/>
            <person name="Ogata H."/>
        </authorList>
    </citation>
    <scope>NUCLEOTIDE SEQUENCE [LARGE SCALE GENOMIC DNA]</scope>
</reference>
<sequence length="134" mass="16150">MIQDTRRTIDYIAQKYPIYFLESLFDIELLVNRNEINPTRPYVVEPQTFHRKLINFTKHELEVDTDIGSFEKPFHIYMGYDPHRMDAKESKLFVFSRGRLMAEDNDFRQMLGLKTYEADYQQVNDDRKMKVKAM</sequence>
<gene>
    <name evidence="1" type="ORF">TL16_g10985</name>
</gene>
<dbReference type="Proteomes" id="UP001162640">
    <property type="component" value="Unassembled WGS sequence"/>
</dbReference>
<name>A0A9W7BKH4_9STRA</name>
<evidence type="ECO:0000313" key="2">
    <source>
        <dbReference type="Proteomes" id="UP001162640"/>
    </source>
</evidence>
<dbReference type="EMBL" id="BLQM01000401">
    <property type="protein sequence ID" value="GMH87850.1"/>
    <property type="molecule type" value="Genomic_DNA"/>
</dbReference>
<protein>
    <submittedName>
        <fullName evidence="1">Uncharacterized protein</fullName>
    </submittedName>
</protein>
<comment type="caution">
    <text evidence="1">The sequence shown here is derived from an EMBL/GenBank/DDBJ whole genome shotgun (WGS) entry which is preliminary data.</text>
</comment>
<dbReference type="AlphaFoldDB" id="A0A9W7BKH4"/>
<organism evidence="1 2">
    <name type="scientific">Triparma laevis f. inornata</name>
    <dbReference type="NCBI Taxonomy" id="1714386"/>
    <lineage>
        <taxon>Eukaryota</taxon>
        <taxon>Sar</taxon>
        <taxon>Stramenopiles</taxon>
        <taxon>Ochrophyta</taxon>
        <taxon>Bolidophyceae</taxon>
        <taxon>Parmales</taxon>
        <taxon>Triparmaceae</taxon>
        <taxon>Triparma</taxon>
    </lineage>
</organism>
<accession>A0A9W7BKH4</accession>
<proteinExistence type="predicted"/>